<proteinExistence type="predicted"/>
<dbReference type="EMBL" id="OV121135">
    <property type="protein sequence ID" value="CAH0555785.1"/>
    <property type="molecule type" value="Genomic_DNA"/>
</dbReference>
<dbReference type="InterPro" id="IPR050468">
    <property type="entry name" value="Cuticle_Struct_Prot"/>
</dbReference>
<dbReference type="Pfam" id="PF00379">
    <property type="entry name" value="Chitin_bind_4"/>
    <property type="match status" value="2"/>
</dbReference>
<keyword evidence="1 2" id="KW-0193">Cuticle</keyword>
<dbReference type="GO" id="GO:0008010">
    <property type="term" value="F:structural constituent of chitin-based larval cuticle"/>
    <property type="evidence" value="ECO:0007669"/>
    <property type="project" value="TreeGrafter"/>
</dbReference>
<dbReference type="PROSITE" id="PS51155">
    <property type="entry name" value="CHIT_BIND_RR_2"/>
    <property type="match status" value="2"/>
</dbReference>
<dbReference type="PANTHER" id="PTHR10380:SF196">
    <property type="entry name" value="CUTICULAR PROTEIN 72EA"/>
    <property type="match status" value="1"/>
</dbReference>
<accession>A0A9P0B3Q0</accession>
<sequence length="328" mass="35419">MKYLIFLGFLSVVQSSVYPIGVTVGLSERNHPIVSMYHAQDNYGQYAYGYATPTSTKSETKTADGVTQGGYSYIDSNGILQSVHYVADPVHGFRVAATNLPQDLPEVAWAKAKHLAEYNAISAEHASARVAYSNPVAVPIHEVRALPQPVQDLPEVARARAEHLAVLNAAYAAQAVGANIPQVVQDLPEVQKARLEHLATVESIKQRDAVIRAQTASLSPIPNHFEGSTVPVHTRIVPTVAVAQAPKVSYVPALWNTPISSQYHAQDNWGQYMYGYVSPLSSKSETRTADGVTTGGYSYIDANGVLQTVNYVADAVHGFRVAASNLPH</sequence>
<keyword evidence="5" id="KW-1185">Reference proteome</keyword>
<organism evidence="4 5">
    <name type="scientific">Brassicogethes aeneus</name>
    <name type="common">Rape pollen beetle</name>
    <name type="synonym">Meligethes aeneus</name>
    <dbReference type="NCBI Taxonomy" id="1431903"/>
    <lineage>
        <taxon>Eukaryota</taxon>
        <taxon>Metazoa</taxon>
        <taxon>Ecdysozoa</taxon>
        <taxon>Arthropoda</taxon>
        <taxon>Hexapoda</taxon>
        <taxon>Insecta</taxon>
        <taxon>Pterygota</taxon>
        <taxon>Neoptera</taxon>
        <taxon>Endopterygota</taxon>
        <taxon>Coleoptera</taxon>
        <taxon>Polyphaga</taxon>
        <taxon>Cucujiformia</taxon>
        <taxon>Nitidulidae</taxon>
        <taxon>Meligethinae</taxon>
        <taxon>Brassicogethes</taxon>
    </lineage>
</organism>
<name>A0A9P0B3Q0_BRAAE</name>
<evidence type="ECO:0000256" key="3">
    <source>
        <dbReference type="SAM" id="SignalP"/>
    </source>
</evidence>
<evidence type="ECO:0000256" key="2">
    <source>
        <dbReference type="PROSITE-ProRule" id="PRU00497"/>
    </source>
</evidence>
<feature type="chain" id="PRO_5040494229" description="Cuticle protein 6" evidence="3">
    <location>
        <begin position="16"/>
        <end position="328"/>
    </location>
</feature>
<evidence type="ECO:0000313" key="5">
    <source>
        <dbReference type="Proteomes" id="UP001154078"/>
    </source>
</evidence>
<dbReference type="PANTHER" id="PTHR10380">
    <property type="entry name" value="CUTICLE PROTEIN"/>
    <property type="match status" value="1"/>
</dbReference>
<dbReference type="OrthoDB" id="8188035at2759"/>
<protein>
    <recommendedName>
        <fullName evidence="6">Cuticle protein 6</fullName>
    </recommendedName>
</protein>
<dbReference type="AlphaFoldDB" id="A0A9P0B3Q0"/>
<dbReference type="GO" id="GO:0062129">
    <property type="term" value="C:chitin-based extracellular matrix"/>
    <property type="evidence" value="ECO:0007669"/>
    <property type="project" value="TreeGrafter"/>
</dbReference>
<dbReference type="PROSITE" id="PS00233">
    <property type="entry name" value="CHIT_BIND_RR_1"/>
    <property type="match status" value="2"/>
</dbReference>
<dbReference type="InterPro" id="IPR000618">
    <property type="entry name" value="Insect_cuticle"/>
</dbReference>
<feature type="signal peptide" evidence="3">
    <location>
        <begin position="1"/>
        <end position="15"/>
    </location>
</feature>
<dbReference type="Proteomes" id="UP001154078">
    <property type="component" value="Chromosome 4"/>
</dbReference>
<evidence type="ECO:0008006" key="6">
    <source>
        <dbReference type="Google" id="ProtNLM"/>
    </source>
</evidence>
<evidence type="ECO:0000313" key="4">
    <source>
        <dbReference type="EMBL" id="CAH0555785.1"/>
    </source>
</evidence>
<gene>
    <name evidence="4" type="ORF">MELIAE_LOCUS7063</name>
</gene>
<evidence type="ECO:0000256" key="1">
    <source>
        <dbReference type="ARBA" id="ARBA00022460"/>
    </source>
</evidence>
<reference evidence="4" key="1">
    <citation type="submission" date="2021-12" db="EMBL/GenBank/DDBJ databases">
        <authorList>
            <person name="King R."/>
        </authorList>
    </citation>
    <scope>NUCLEOTIDE SEQUENCE</scope>
</reference>
<dbReference type="InterPro" id="IPR031311">
    <property type="entry name" value="CHIT_BIND_RR_consensus"/>
</dbReference>
<keyword evidence="3" id="KW-0732">Signal</keyword>